<organism evidence="2 3">
    <name type="scientific">Tenacibaculum piscium</name>
    <dbReference type="NCBI Taxonomy" id="1458515"/>
    <lineage>
        <taxon>Bacteria</taxon>
        <taxon>Pseudomonadati</taxon>
        <taxon>Bacteroidota</taxon>
        <taxon>Flavobacteriia</taxon>
        <taxon>Flavobacteriales</taxon>
        <taxon>Flavobacteriaceae</taxon>
        <taxon>Tenacibaculum</taxon>
    </lineage>
</organism>
<dbReference type="InterPro" id="IPR027417">
    <property type="entry name" value="P-loop_NTPase"/>
</dbReference>
<dbReference type="AlphaFoldDB" id="A0A2H1YJ50"/>
<keyword evidence="3" id="KW-1185">Reference proteome</keyword>
<keyword evidence="2" id="KW-0548">Nucleotidyltransferase</keyword>
<evidence type="ECO:0000313" key="2">
    <source>
        <dbReference type="EMBL" id="SOS75529.1"/>
    </source>
</evidence>
<dbReference type="EMBL" id="OENF01000039">
    <property type="protein sequence ID" value="SOS75529.1"/>
    <property type="molecule type" value="Genomic_DNA"/>
</dbReference>
<dbReference type="SUPFAM" id="SSF52540">
    <property type="entry name" value="P-loop containing nucleoside triphosphate hydrolases"/>
    <property type="match status" value="1"/>
</dbReference>
<proteinExistence type="predicted"/>
<protein>
    <submittedName>
        <fullName evidence="2">Nicotinate-nucleotide adenylyltransferase</fullName>
    </submittedName>
</protein>
<dbReference type="RefSeq" id="WP_101918152.1">
    <property type="nucleotide sequence ID" value="NZ_JAJGWS010000002.1"/>
</dbReference>
<sequence length="206" mass="24113">MEKRLKQQKSNLVKVVLFGPESTGKTTLSGQLARHYNTVWAPEFAREYLQDKWNNERKICEQKDIIPIAEGQIKLENELSKKADKVLICDTDLLETKVYSEEYYGGFVDENLDRAAIENTYDIYFLTYIDTPWEADDLRDKPGERLEMFQAFENTLIKYKRPYVLLKGDKETRLKKAVAIIDELLANKKDLYSFSTLLNDEYSRTT</sequence>
<dbReference type="InterPro" id="IPR038727">
    <property type="entry name" value="NadR/Ttd14_AAA_dom"/>
</dbReference>
<dbReference type="Proteomes" id="UP000234211">
    <property type="component" value="Unassembled WGS sequence"/>
</dbReference>
<dbReference type="GO" id="GO:0016779">
    <property type="term" value="F:nucleotidyltransferase activity"/>
    <property type="evidence" value="ECO:0007669"/>
    <property type="project" value="UniProtKB-KW"/>
</dbReference>
<name>A0A2H1YJ50_9FLAO</name>
<dbReference type="Gene3D" id="3.40.50.300">
    <property type="entry name" value="P-loop containing nucleotide triphosphate hydrolases"/>
    <property type="match status" value="1"/>
</dbReference>
<dbReference type="Pfam" id="PF13521">
    <property type="entry name" value="AAA_28"/>
    <property type="match status" value="1"/>
</dbReference>
<evidence type="ECO:0000313" key="3">
    <source>
        <dbReference type="Proteomes" id="UP000234211"/>
    </source>
</evidence>
<dbReference type="PANTHER" id="PTHR37512:SF1">
    <property type="entry name" value="NADR_TTD14 AAA DOMAIN-CONTAINING PROTEIN"/>
    <property type="match status" value="1"/>
</dbReference>
<dbReference type="PANTHER" id="PTHR37512">
    <property type="entry name" value="TRIFUNCTIONAL NAD BIOSYNTHESIS/REGULATOR PROTEIN NADR"/>
    <property type="match status" value="1"/>
</dbReference>
<feature type="domain" description="NadR/Ttd14 AAA" evidence="1">
    <location>
        <begin position="14"/>
        <end position="173"/>
    </location>
</feature>
<reference evidence="3" key="1">
    <citation type="submission" date="2017-11" db="EMBL/GenBank/DDBJ databases">
        <authorList>
            <person name="Duchaud E."/>
        </authorList>
    </citation>
    <scope>NUCLEOTIDE SEQUENCE [LARGE SCALE GENOMIC DNA]</scope>
    <source>
        <strain evidence="3">Tenacibaculum sp. TNO020</strain>
    </source>
</reference>
<keyword evidence="2" id="KW-0808">Transferase</keyword>
<dbReference type="OrthoDB" id="9151999at2"/>
<accession>A0A2H1YJ50</accession>
<evidence type="ECO:0000259" key="1">
    <source>
        <dbReference type="Pfam" id="PF13521"/>
    </source>
</evidence>
<dbReference type="InterPro" id="IPR052735">
    <property type="entry name" value="NAD_biosynth-regulator"/>
</dbReference>
<gene>
    <name evidence="2" type="ORF">TNO020_440314</name>
</gene>